<dbReference type="EMBL" id="JNBR01000667">
    <property type="protein sequence ID" value="OQR90153.1"/>
    <property type="molecule type" value="Genomic_DNA"/>
</dbReference>
<evidence type="ECO:0000256" key="3">
    <source>
        <dbReference type="ARBA" id="ARBA00022737"/>
    </source>
</evidence>
<evidence type="ECO:0000313" key="8">
    <source>
        <dbReference type="EMBL" id="OQR90153.1"/>
    </source>
</evidence>
<feature type="transmembrane region" description="Helical" evidence="6">
    <location>
        <begin position="69"/>
        <end position="89"/>
    </location>
</feature>
<evidence type="ECO:0000256" key="1">
    <source>
        <dbReference type="ARBA" id="ARBA00004141"/>
    </source>
</evidence>
<keyword evidence="2 6" id="KW-0812">Transmembrane</keyword>
<dbReference type="AlphaFoldDB" id="A0A1V9YWZ1"/>
<gene>
    <name evidence="8" type="ORF">ACHHYP_05770</name>
</gene>
<dbReference type="OrthoDB" id="78684at2759"/>
<dbReference type="Proteomes" id="UP000243579">
    <property type="component" value="Unassembled WGS sequence"/>
</dbReference>
<evidence type="ECO:0000256" key="2">
    <source>
        <dbReference type="ARBA" id="ARBA00022692"/>
    </source>
</evidence>
<accession>A0A1V9YWZ1</accession>
<dbReference type="GO" id="GO:0005216">
    <property type="term" value="F:monoatomic ion channel activity"/>
    <property type="evidence" value="ECO:0007669"/>
    <property type="project" value="InterPro"/>
</dbReference>
<evidence type="ECO:0000256" key="4">
    <source>
        <dbReference type="ARBA" id="ARBA00022989"/>
    </source>
</evidence>
<keyword evidence="4 6" id="KW-1133">Transmembrane helix</keyword>
<feature type="domain" description="Ion transport" evidence="7">
    <location>
        <begin position="15"/>
        <end position="156"/>
    </location>
</feature>
<dbReference type="GO" id="GO:0005886">
    <property type="term" value="C:plasma membrane"/>
    <property type="evidence" value="ECO:0007669"/>
    <property type="project" value="TreeGrafter"/>
</dbReference>
<name>A0A1V9YWZ1_ACHHY</name>
<keyword evidence="3" id="KW-0677">Repeat</keyword>
<sequence length="172" mass="19351">MESWFPPFNHALLSATVVYFLWQEVKEMRSSGWTYLSSRTNVAQLLMYLSILGVFVPMKFGLIDAAFELQVGFGGFITLVLWMLSLQFLEVVQSASYLLPMIADLFGNILNFFILFAVLQVGFTLTYYQLFRRQDGDAAFNSVGQSFLTTFFVLFGQVPLGSLDVIANSTSA</sequence>
<dbReference type="GO" id="GO:0098703">
    <property type="term" value="P:calcium ion import across plasma membrane"/>
    <property type="evidence" value="ECO:0007669"/>
    <property type="project" value="TreeGrafter"/>
</dbReference>
<proteinExistence type="predicted"/>
<keyword evidence="9" id="KW-1185">Reference proteome</keyword>
<evidence type="ECO:0000256" key="5">
    <source>
        <dbReference type="ARBA" id="ARBA00023136"/>
    </source>
</evidence>
<dbReference type="PANTHER" id="PTHR10582:SF2">
    <property type="entry name" value="INACTIVE"/>
    <property type="match status" value="1"/>
</dbReference>
<organism evidence="8 9">
    <name type="scientific">Achlya hypogyna</name>
    <name type="common">Oomycete</name>
    <name type="synonym">Protoachlya hypogyna</name>
    <dbReference type="NCBI Taxonomy" id="1202772"/>
    <lineage>
        <taxon>Eukaryota</taxon>
        <taxon>Sar</taxon>
        <taxon>Stramenopiles</taxon>
        <taxon>Oomycota</taxon>
        <taxon>Saprolegniomycetes</taxon>
        <taxon>Saprolegniales</taxon>
        <taxon>Achlyaceae</taxon>
        <taxon>Achlya</taxon>
    </lineage>
</organism>
<dbReference type="Pfam" id="PF00520">
    <property type="entry name" value="Ion_trans"/>
    <property type="match status" value="1"/>
</dbReference>
<comment type="subcellular location">
    <subcellularLocation>
        <location evidence="1">Membrane</location>
        <topology evidence="1">Multi-pass membrane protein</topology>
    </subcellularLocation>
</comment>
<protein>
    <recommendedName>
        <fullName evidence="7">Ion transport domain-containing protein</fullName>
    </recommendedName>
</protein>
<dbReference type="InterPro" id="IPR005821">
    <property type="entry name" value="Ion_trans_dom"/>
</dbReference>
<reference evidence="8 9" key="1">
    <citation type="journal article" date="2014" name="Genome Biol. Evol.">
        <title>The secreted proteins of Achlya hypogyna and Thraustotheca clavata identify the ancestral oomycete secretome and reveal gene acquisitions by horizontal gene transfer.</title>
        <authorList>
            <person name="Misner I."/>
            <person name="Blouin N."/>
            <person name="Leonard G."/>
            <person name="Richards T.A."/>
            <person name="Lane C.E."/>
        </authorList>
    </citation>
    <scope>NUCLEOTIDE SEQUENCE [LARGE SCALE GENOMIC DNA]</scope>
    <source>
        <strain evidence="8 9">ATCC 48635</strain>
    </source>
</reference>
<evidence type="ECO:0000313" key="9">
    <source>
        <dbReference type="Proteomes" id="UP000243579"/>
    </source>
</evidence>
<dbReference type="PANTHER" id="PTHR10582">
    <property type="entry name" value="TRANSIENT RECEPTOR POTENTIAL ION CHANNEL PROTEIN"/>
    <property type="match status" value="1"/>
</dbReference>
<comment type="caution">
    <text evidence="8">The sequence shown here is derived from an EMBL/GenBank/DDBJ whole genome shotgun (WGS) entry which is preliminary data.</text>
</comment>
<evidence type="ECO:0000259" key="7">
    <source>
        <dbReference type="Pfam" id="PF00520"/>
    </source>
</evidence>
<feature type="transmembrane region" description="Helical" evidence="6">
    <location>
        <begin position="42"/>
        <end position="62"/>
    </location>
</feature>
<feature type="transmembrane region" description="Helical" evidence="6">
    <location>
        <begin position="109"/>
        <end position="128"/>
    </location>
</feature>
<dbReference type="InterPro" id="IPR024862">
    <property type="entry name" value="TRPV"/>
</dbReference>
<evidence type="ECO:0000256" key="6">
    <source>
        <dbReference type="SAM" id="Phobius"/>
    </source>
</evidence>
<keyword evidence="5 6" id="KW-0472">Membrane</keyword>